<name>A0AB34JXT6_PRYPA</name>
<evidence type="ECO:0000313" key="1">
    <source>
        <dbReference type="EMBL" id="KAL1525922.1"/>
    </source>
</evidence>
<dbReference type="AlphaFoldDB" id="A0AB34JXT6"/>
<gene>
    <name evidence="1" type="ORF">AB1Y20_020748</name>
</gene>
<dbReference type="Proteomes" id="UP001515480">
    <property type="component" value="Unassembled WGS sequence"/>
</dbReference>
<comment type="caution">
    <text evidence="1">The sequence shown here is derived from an EMBL/GenBank/DDBJ whole genome shotgun (WGS) entry which is preliminary data.</text>
</comment>
<accession>A0AB34JXT6</accession>
<proteinExistence type="predicted"/>
<dbReference type="EMBL" id="JBGBPQ010000004">
    <property type="protein sequence ID" value="KAL1525922.1"/>
    <property type="molecule type" value="Genomic_DNA"/>
</dbReference>
<reference evidence="1 2" key="1">
    <citation type="journal article" date="2024" name="Science">
        <title>Giant polyketide synthase enzymes in the biosynthesis of giant marine polyether toxins.</title>
        <authorList>
            <person name="Fallon T.R."/>
            <person name="Shende V.V."/>
            <person name="Wierzbicki I.H."/>
            <person name="Pendleton A.L."/>
            <person name="Watervoot N.F."/>
            <person name="Auber R.P."/>
            <person name="Gonzalez D.J."/>
            <person name="Wisecaver J.H."/>
            <person name="Moore B.S."/>
        </authorList>
    </citation>
    <scope>NUCLEOTIDE SEQUENCE [LARGE SCALE GENOMIC DNA]</scope>
    <source>
        <strain evidence="1 2">12B1</strain>
    </source>
</reference>
<sequence length="214" mass="22895">MGNTVVEDRPFTSNGSVVHSCLGPQQGCTWGTLVCALVHQRALTLATLRHPGATVFSSLLLLRQVLKERVGVAHNDKGGCVAAPGSDLSFVPASFPGSPNHPDGPNRAYSALGGFVGPPDIVSSALYLDGRYVPVASSSTAPPRCRYALQARLRLIRDCACHAVTHLVRSHAPAVSLAAAELHDKLVRHLKFSYSTIWIIHKLKSICSRIVLFS</sequence>
<evidence type="ECO:0000313" key="2">
    <source>
        <dbReference type="Proteomes" id="UP001515480"/>
    </source>
</evidence>
<keyword evidence="2" id="KW-1185">Reference proteome</keyword>
<organism evidence="1 2">
    <name type="scientific">Prymnesium parvum</name>
    <name type="common">Toxic golden alga</name>
    <dbReference type="NCBI Taxonomy" id="97485"/>
    <lineage>
        <taxon>Eukaryota</taxon>
        <taxon>Haptista</taxon>
        <taxon>Haptophyta</taxon>
        <taxon>Prymnesiophyceae</taxon>
        <taxon>Prymnesiales</taxon>
        <taxon>Prymnesiaceae</taxon>
        <taxon>Prymnesium</taxon>
    </lineage>
</organism>
<protein>
    <submittedName>
        <fullName evidence="1">Uncharacterized protein</fullName>
    </submittedName>
</protein>